<feature type="domain" description="EF-hand" evidence="16">
    <location>
        <begin position="508"/>
        <end position="543"/>
    </location>
</feature>
<feature type="region of interest" description="Disordered" evidence="14">
    <location>
        <begin position="112"/>
        <end position="132"/>
    </location>
</feature>
<dbReference type="SUPFAM" id="SSF47473">
    <property type="entry name" value="EF-hand"/>
    <property type="match status" value="1"/>
</dbReference>
<evidence type="ECO:0000256" key="9">
    <source>
        <dbReference type="ARBA" id="ARBA00022989"/>
    </source>
</evidence>
<dbReference type="PANTHER" id="PTHR45628:SF7">
    <property type="entry name" value="VOLTAGE-DEPENDENT CALCIUM CHANNEL TYPE A SUBUNIT ALPHA-1"/>
    <property type="match status" value="1"/>
</dbReference>
<organism evidence="17">
    <name type="scientific">Alexandrium andersonii</name>
    <dbReference type="NCBI Taxonomy" id="327968"/>
    <lineage>
        <taxon>Eukaryota</taxon>
        <taxon>Sar</taxon>
        <taxon>Alveolata</taxon>
        <taxon>Dinophyceae</taxon>
        <taxon>Gonyaulacales</taxon>
        <taxon>Pyrocystaceae</taxon>
        <taxon>Alexandrium</taxon>
    </lineage>
</organism>
<evidence type="ECO:0000256" key="10">
    <source>
        <dbReference type="ARBA" id="ARBA00023065"/>
    </source>
</evidence>
<name>A0A7S2DNP2_9DINO</name>
<evidence type="ECO:0000256" key="12">
    <source>
        <dbReference type="ARBA" id="ARBA00023180"/>
    </source>
</evidence>
<evidence type="ECO:0000256" key="1">
    <source>
        <dbReference type="ARBA" id="ARBA00004141"/>
    </source>
</evidence>
<keyword evidence="5" id="KW-0107">Calcium channel</keyword>
<dbReference type="Gene3D" id="1.20.120.350">
    <property type="entry name" value="Voltage-gated potassium channels. Chain C"/>
    <property type="match status" value="1"/>
</dbReference>
<evidence type="ECO:0000256" key="3">
    <source>
        <dbReference type="ARBA" id="ARBA00022553"/>
    </source>
</evidence>
<keyword evidence="10" id="KW-0406">Ion transport</keyword>
<protein>
    <recommendedName>
        <fullName evidence="16">EF-hand domain-containing protein</fullName>
    </recommendedName>
</protein>
<dbReference type="Gene3D" id="1.10.287.70">
    <property type="match status" value="1"/>
</dbReference>
<dbReference type="InterPro" id="IPR027359">
    <property type="entry name" value="Volt_channel_dom_sf"/>
</dbReference>
<reference evidence="17" key="1">
    <citation type="submission" date="2021-01" db="EMBL/GenBank/DDBJ databases">
        <authorList>
            <person name="Corre E."/>
            <person name="Pelletier E."/>
            <person name="Niang G."/>
            <person name="Scheremetjew M."/>
            <person name="Finn R."/>
            <person name="Kale V."/>
            <person name="Holt S."/>
            <person name="Cochrane G."/>
            <person name="Meng A."/>
            <person name="Brown T."/>
            <person name="Cohen L."/>
        </authorList>
    </citation>
    <scope>NUCLEOTIDE SEQUENCE</scope>
    <source>
        <strain evidence="17">CCMP2222</strain>
    </source>
</reference>
<feature type="transmembrane region" description="Helical" evidence="15">
    <location>
        <begin position="266"/>
        <end position="288"/>
    </location>
</feature>
<evidence type="ECO:0000256" key="4">
    <source>
        <dbReference type="ARBA" id="ARBA00022568"/>
    </source>
</evidence>
<dbReference type="PROSITE" id="PS50222">
    <property type="entry name" value="EF_HAND_2"/>
    <property type="match status" value="2"/>
</dbReference>
<evidence type="ECO:0000256" key="13">
    <source>
        <dbReference type="ARBA" id="ARBA00023303"/>
    </source>
</evidence>
<keyword evidence="12" id="KW-0325">Glycoprotein</keyword>
<dbReference type="InterPro" id="IPR050599">
    <property type="entry name" value="VDCC_alpha-1_subunit"/>
</dbReference>
<evidence type="ECO:0000256" key="8">
    <source>
        <dbReference type="ARBA" id="ARBA00022882"/>
    </source>
</evidence>
<feature type="domain" description="EF-hand" evidence="16">
    <location>
        <begin position="465"/>
        <end position="500"/>
    </location>
</feature>
<dbReference type="Pfam" id="PF13499">
    <property type="entry name" value="EF-hand_7"/>
    <property type="match status" value="1"/>
</dbReference>
<feature type="transmembrane region" description="Helical" evidence="15">
    <location>
        <begin position="419"/>
        <end position="441"/>
    </location>
</feature>
<evidence type="ECO:0000256" key="14">
    <source>
        <dbReference type="SAM" id="MobiDB-lite"/>
    </source>
</evidence>
<feature type="transmembrane region" description="Helical" evidence="15">
    <location>
        <begin position="231"/>
        <end position="254"/>
    </location>
</feature>
<evidence type="ECO:0000256" key="15">
    <source>
        <dbReference type="SAM" id="Phobius"/>
    </source>
</evidence>
<dbReference type="InterPro" id="IPR002048">
    <property type="entry name" value="EF_hand_dom"/>
</dbReference>
<keyword evidence="6 15" id="KW-0812">Transmembrane</keyword>
<keyword evidence="13" id="KW-0407">Ion channel</keyword>
<dbReference type="InterPro" id="IPR011992">
    <property type="entry name" value="EF-hand-dom_pair"/>
</dbReference>
<proteinExistence type="predicted"/>
<evidence type="ECO:0000256" key="5">
    <source>
        <dbReference type="ARBA" id="ARBA00022673"/>
    </source>
</evidence>
<dbReference type="InterPro" id="IPR005821">
    <property type="entry name" value="Ion_trans_dom"/>
</dbReference>
<accession>A0A7S2DNP2</accession>
<keyword evidence="2" id="KW-0813">Transport</keyword>
<evidence type="ECO:0000256" key="2">
    <source>
        <dbReference type="ARBA" id="ARBA00022448"/>
    </source>
</evidence>
<sequence length="585" mass="65420">MSVAQLHATDGAAENPDLGSHERPTSGASADTPMAADLIMEEVDRIIQSHRTELHEGMQRWAKMLQTVQPSPLQNLPPLKEVAAMPDFGTCAPPDLVFKLPEEQVQIQDQAKDPSDLQLPPKMAPSHSTTSFLGETKKTANSLVSQVACSKKKKSKRKGTRSAASFLAPKDVSLCQQTLLQRMTTSRYYEWASGILIVLNAMFIGWQTQTTARDLEATAARSEPLPEGTPVGYVICQGIFTLLFCIELGLRWVCSGLVAFFQESDVSWNVLDVFVVGFSIVDLLMQFAMAENDVIGSLSVLRVLRVVRIVRVVRVIRVLRFFRELRMMVFSIIGSMKSLFWVILVLAMTFYIFGIIFTAAASSALNTTAKWLDADTLNLRLHFGTLDRSFLSLFMAMSGGNDWSVYYEAMAPLPAQYKFLFLIFISFAIFAVVNIVTGVFVESAMQSNNKDRDIIVHEEMQGKVEYLRSMREIFDDMDDDDTGSITIEEFEAKLDDERVIAYFNAMKLDVSDAHKLFVLLDHNKSGEVDIQEFISGCYQLQGESRSLDVKLMQYEMKFVCETLSKMSASVASIQASIRALQSSML</sequence>
<keyword evidence="8" id="KW-0851">Voltage-gated channel</keyword>
<feature type="transmembrane region" description="Helical" evidence="15">
    <location>
        <begin position="350"/>
        <end position="369"/>
    </location>
</feature>
<keyword evidence="9 15" id="KW-1133">Transmembrane helix</keyword>
<dbReference type="GO" id="GO:0005891">
    <property type="term" value="C:voltage-gated calcium channel complex"/>
    <property type="evidence" value="ECO:0007669"/>
    <property type="project" value="TreeGrafter"/>
</dbReference>
<dbReference type="SMART" id="SM00054">
    <property type="entry name" value="EFh"/>
    <property type="match status" value="2"/>
</dbReference>
<evidence type="ECO:0000256" key="6">
    <source>
        <dbReference type="ARBA" id="ARBA00022692"/>
    </source>
</evidence>
<feature type="transmembrane region" description="Helical" evidence="15">
    <location>
        <begin position="188"/>
        <end position="206"/>
    </location>
</feature>
<dbReference type="Pfam" id="PF00520">
    <property type="entry name" value="Ion_trans"/>
    <property type="match status" value="1"/>
</dbReference>
<dbReference type="PROSITE" id="PS00018">
    <property type="entry name" value="EF_HAND_1"/>
    <property type="match status" value="2"/>
</dbReference>
<evidence type="ECO:0000256" key="11">
    <source>
        <dbReference type="ARBA" id="ARBA00023136"/>
    </source>
</evidence>
<dbReference type="EMBL" id="HBGQ01057020">
    <property type="protein sequence ID" value="CAD9459825.1"/>
    <property type="molecule type" value="Transcribed_RNA"/>
</dbReference>
<keyword evidence="11 15" id="KW-0472">Membrane</keyword>
<evidence type="ECO:0000256" key="7">
    <source>
        <dbReference type="ARBA" id="ARBA00022837"/>
    </source>
</evidence>
<dbReference type="AlphaFoldDB" id="A0A7S2DNP2"/>
<evidence type="ECO:0000313" key="17">
    <source>
        <dbReference type="EMBL" id="CAD9459825.1"/>
    </source>
</evidence>
<comment type="subcellular location">
    <subcellularLocation>
        <location evidence="1">Membrane</location>
        <topology evidence="1">Multi-pass membrane protein</topology>
    </subcellularLocation>
</comment>
<evidence type="ECO:0000259" key="16">
    <source>
        <dbReference type="PROSITE" id="PS50222"/>
    </source>
</evidence>
<dbReference type="GO" id="GO:0005509">
    <property type="term" value="F:calcium ion binding"/>
    <property type="evidence" value="ECO:0007669"/>
    <property type="project" value="InterPro"/>
</dbReference>
<keyword evidence="3" id="KW-0597">Phosphoprotein</keyword>
<dbReference type="SUPFAM" id="SSF81324">
    <property type="entry name" value="Voltage-gated potassium channels"/>
    <property type="match status" value="1"/>
</dbReference>
<keyword evidence="4" id="KW-0109">Calcium transport</keyword>
<dbReference type="GO" id="GO:0008331">
    <property type="term" value="F:high voltage-gated calcium channel activity"/>
    <property type="evidence" value="ECO:0007669"/>
    <property type="project" value="TreeGrafter"/>
</dbReference>
<dbReference type="Gene3D" id="1.10.238.10">
    <property type="entry name" value="EF-hand"/>
    <property type="match status" value="1"/>
</dbReference>
<dbReference type="InterPro" id="IPR018247">
    <property type="entry name" value="EF_Hand_1_Ca_BS"/>
</dbReference>
<gene>
    <name evidence="17" type="ORF">AAND1436_LOCUS27576</name>
</gene>
<dbReference type="GO" id="GO:0098703">
    <property type="term" value="P:calcium ion import across plasma membrane"/>
    <property type="evidence" value="ECO:0007669"/>
    <property type="project" value="TreeGrafter"/>
</dbReference>
<feature type="region of interest" description="Disordered" evidence="14">
    <location>
        <begin position="1"/>
        <end position="32"/>
    </location>
</feature>
<dbReference type="PANTHER" id="PTHR45628">
    <property type="entry name" value="VOLTAGE-DEPENDENT CALCIUM CHANNEL TYPE A SUBUNIT ALPHA-1"/>
    <property type="match status" value="1"/>
</dbReference>
<keyword evidence="7" id="KW-0106">Calcium</keyword>